<sequence>MRKNPAAAMQAPPGSLFFSRNIRIIPDIQYSEYGDAQITCRIIILFIYDSLNSLEPHPLFCDRTFSPIRRYRAAMPIPAACACTRARHAPRRPCACRTTSVHAGLRDIRPACQPTPGAIGANCFPADASTAKDNHQNVFEIPFKDY</sequence>
<keyword evidence="2" id="KW-1185">Reference proteome</keyword>
<evidence type="ECO:0000313" key="1">
    <source>
        <dbReference type="EMBL" id="TMS56689.1"/>
    </source>
</evidence>
<dbReference type="EMBL" id="AKCV02000026">
    <property type="protein sequence ID" value="TMS56689.1"/>
    <property type="molecule type" value="Genomic_DNA"/>
</dbReference>
<dbReference type="Proteomes" id="UP000004277">
    <property type="component" value="Unassembled WGS sequence"/>
</dbReference>
<name>A0ACD3SKE7_9BURK</name>
<comment type="caution">
    <text evidence="1">The sequence shown here is derived from an EMBL/GenBank/DDBJ whole genome shotgun (WGS) entry which is preliminary data.</text>
</comment>
<evidence type="ECO:0000313" key="2">
    <source>
        <dbReference type="Proteomes" id="UP000004277"/>
    </source>
</evidence>
<accession>A0ACD3SKE7</accession>
<gene>
    <name evidence="1" type="ORF">MW7_016555</name>
</gene>
<protein>
    <submittedName>
        <fullName evidence="1">Uncharacterized protein</fullName>
    </submittedName>
</protein>
<reference evidence="1" key="1">
    <citation type="submission" date="2019-05" db="EMBL/GenBank/DDBJ databases">
        <title>Revised genome assembly of Burkholderiaceae (previously Ralstonia) sp. PBA.</title>
        <authorList>
            <person name="Gan H.M."/>
        </authorList>
    </citation>
    <scope>NUCLEOTIDE SEQUENCE</scope>
    <source>
        <strain evidence="1">PBA</strain>
    </source>
</reference>
<proteinExistence type="predicted"/>
<organism evidence="1 2">
    <name type="scientific">Imbroritus primus</name>
    <dbReference type="NCBI Taxonomy" id="3058603"/>
    <lineage>
        <taxon>Bacteria</taxon>
        <taxon>Pseudomonadati</taxon>
        <taxon>Pseudomonadota</taxon>
        <taxon>Betaproteobacteria</taxon>
        <taxon>Burkholderiales</taxon>
        <taxon>Burkholderiaceae</taxon>
        <taxon>Imbroritus</taxon>
    </lineage>
</organism>